<dbReference type="Proteomes" id="UP000887569">
    <property type="component" value="Unplaced"/>
</dbReference>
<proteinExistence type="predicted"/>
<keyword evidence="1" id="KW-1185">Reference proteome</keyword>
<name>A0A915BTU9_PARUN</name>
<dbReference type="AlphaFoldDB" id="A0A915BTU9"/>
<evidence type="ECO:0000313" key="1">
    <source>
        <dbReference type="Proteomes" id="UP000887569"/>
    </source>
</evidence>
<reference evidence="2" key="1">
    <citation type="submission" date="2022-11" db="UniProtKB">
        <authorList>
            <consortium name="WormBaseParasite"/>
        </authorList>
    </citation>
    <scope>IDENTIFICATION</scope>
</reference>
<protein>
    <submittedName>
        <fullName evidence="2">GATA-type domain-containing protein</fullName>
    </submittedName>
</protein>
<accession>A0A915BTU9</accession>
<dbReference type="WBParaSite" id="PgR060_g014_t05">
    <property type="protein sequence ID" value="PgR060_g014_t05"/>
    <property type="gene ID" value="PgR060_g014"/>
</dbReference>
<organism evidence="1 2">
    <name type="scientific">Parascaris univalens</name>
    <name type="common">Nematode worm</name>
    <dbReference type="NCBI Taxonomy" id="6257"/>
    <lineage>
        <taxon>Eukaryota</taxon>
        <taxon>Metazoa</taxon>
        <taxon>Ecdysozoa</taxon>
        <taxon>Nematoda</taxon>
        <taxon>Chromadorea</taxon>
        <taxon>Rhabditida</taxon>
        <taxon>Spirurina</taxon>
        <taxon>Ascaridomorpha</taxon>
        <taxon>Ascaridoidea</taxon>
        <taxon>Ascarididae</taxon>
        <taxon>Parascaris</taxon>
    </lineage>
</organism>
<evidence type="ECO:0000313" key="2">
    <source>
        <dbReference type="WBParaSite" id="PgR060_g014_t05"/>
    </source>
</evidence>
<sequence length="91" mass="10144">MRGNAGAFTFTGVCAKASHHCDVEYQSPFLSYDSIEVIADLISYLRAAKEVDTHSHISCALWIIGKTKSGNFVLRIRINKSTYLSPSWLFS</sequence>